<keyword evidence="10" id="KW-1185">Reference proteome</keyword>
<dbReference type="InterPro" id="IPR036038">
    <property type="entry name" value="Aminotransferase-like"/>
</dbReference>
<dbReference type="InterPro" id="IPR043132">
    <property type="entry name" value="BCAT-like_C"/>
</dbReference>
<evidence type="ECO:0000256" key="4">
    <source>
        <dbReference type="ARBA" id="ARBA00022576"/>
    </source>
</evidence>
<dbReference type="GO" id="GO:0004084">
    <property type="term" value="F:branched-chain-amino-acid transaminase activity"/>
    <property type="evidence" value="ECO:0007669"/>
    <property type="project" value="UniProtKB-EC"/>
</dbReference>
<evidence type="ECO:0000256" key="5">
    <source>
        <dbReference type="ARBA" id="ARBA00022605"/>
    </source>
</evidence>
<proteinExistence type="inferred from homology"/>
<accession>A0A8K0JW86</accession>
<evidence type="ECO:0000256" key="7">
    <source>
        <dbReference type="ARBA" id="ARBA00022898"/>
    </source>
</evidence>
<evidence type="ECO:0000313" key="9">
    <source>
        <dbReference type="EMBL" id="KAG8223538.1"/>
    </source>
</evidence>
<keyword evidence="8" id="KW-0100">Branched-chain amino acid biosynthesis</keyword>
<dbReference type="Gene3D" id="3.30.470.10">
    <property type="match status" value="1"/>
</dbReference>
<dbReference type="GO" id="GO:0009098">
    <property type="term" value="P:L-leucine biosynthetic process"/>
    <property type="evidence" value="ECO:0007669"/>
    <property type="project" value="TreeGrafter"/>
</dbReference>
<reference evidence="9" key="1">
    <citation type="submission" date="2013-04" db="EMBL/GenBank/DDBJ databases">
        <authorList>
            <person name="Qu J."/>
            <person name="Murali S.C."/>
            <person name="Bandaranaike D."/>
            <person name="Bellair M."/>
            <person name="Blankenburg K."/>
            <person name="Chao H."/>
            <person name="Dinh H."/>
            <person name="Doddapaneni H."/>
            <person name="Downs B."/>
            <person name="Dugan-Rocha S."/>
            <person name="Elkadiri S."/>
            <person name="Gnanaolivu R.D."/>
            <person name="Hernandez B."/>
            <person name="Javaid M."/>
            <person name="Jayaseelan J.C."/>
            <person name="Lee S."/>
            <person name="Li M."/>
            <person name="Ming W."/>
            <person name="Munidasa M."/>
            <person name="Muniz J."/>
            <person name="Nguyen L."/>
            <person name="Ongeri F."/>
            <person name="Osuji N."/>
            <person name="Pu L.-L."/>
            <person name="Puazo M."/>
            <person name="Qu C."/>
            <person name="Quiroz J."/>
            <person name="Raj R."/>
            <person name="Weissenberger G."/>
            <person name="Xin Y."/>
            <person name="Zou X."/>
            <person name="Han Y."/>
            <person name="Richards S."/>
            <person name="Worley K."/>
            <person name="Muzny D."/>
            <person name="Gibbs R."/>
        </authorList>
    </citation>
    <scope>NUCLEOTIDE SEQUENCE</scope>
    <source>
        <strain evidence="9">Sampled in the wild</strain>
    </source>
</reference>
<keyword evidence="7" id="KW-0663">Pyridoxal phosphate</keyword>
<evidence type="ECO:0000313" key="10">
    <source>
        <dbReference type="Proteomes" id="UP000792457"/>
    </source>
</evidence>
<evidence type="ECO:0000256" key="8">
    <source>
        <dbReference type="ARBA" id="ARBA00023304"/>
    </source>
</evidence>
<dbReference type="EC" id="2.6.1.42" evidence="3"/>
<name>A0A8K0JW86_LADFU</name>
<organism evidence="9 10">
    <name type="scientific">Ladona fulva</name>
    <name type="common">Scarce chaser dragonfly</name>
    <name type="synonym">Libellula fulva</name>
    <dbReference type="NCBI Taxonomy" id="123851"/>
    <lineage>
        <taxon>Eukaryota</taxon>
        <taxon>Metazoa</taxon>
        <taxon>Ecdysozoa</taxon>
        <taxon>Arthropoda</taxon>
        <taxon>Hexapoda</taxon>
        <taxon>Insecta</taxon>
        <taxon>Pterygota</taxon>
        <taxon>Palaeoptera</taxon>
        <taxon>Odonata</taxon>
        <taxon>Epiprocta</taxon>
        <taxon>Anisoptera</taxon>
        <taxon>Libelluloidea</taxon>
        <taxon>Libellulidae</taxon>
        <taxon>Ladona</taxon>
    </lineage>
</organism>
<keyword evidence="5" id="KW-0028">Amino-acid biosynthesis</keyword>
<dbReference type="Proteomes" id="UP000792457">
    <property type="component" value="Unassembled WGS sequence"/>
</dbReference>
<dbReference type="OrthoDB" id="1732691at2759"/>
<evidence type="ECO:0000256" key="3">
    <source>
        <dbReference type="ARBA" id="ARBA00013053"/>
    </source>
</evidence>
<dbReference type="InterPro" id="IPR043131">
    <property type="entry name" value="BCAT-like_N"/>
</dbReference>
<dbReference type="InterPro" id="IPR005786">
    <property type="entry name" value="B_amino_transII"/>
</dbReference>
<gene>
    <name evidence="9" type="ORF">J437_LFUL004412</name>
</gene>
<evidence type="ECO:0000256" key="1">
    <source>
        <dbReference type="ARBA" id="ARBA00001933"/>
    </source>
</evidence>
<protein>
    <recommendedName>
        <fullName evidence="3">branched-chain-amino-acid transaminase</fullName>
        <ecNumber evidence="3">2.6.1.42</ecNumber>
    </recommendedName>
</protein>
<reference evidence="9" key="2">
    <citation type="submission" date="2017-10" db="EMBL/GenBank/DDBJ databases">
        <title>Ladona fulva Genome sequencing and assembly.</title>
        <authorList>
            <person name="Murali S."/>
            <person name="Richards S."/>
            <person name="Bandaranaike D."/>
            <person name="Bellair M."/>
            <person name="Blankenburg K."/>
            <person name="Chao H."/>
            <person name="Dinh H."/>
            <person name="Doddapaneni H."/>
            <person name="Dugan-Rocha S."/>
            <person name="Elkadiri S."/>
            <person name="Gnanaolivu R."/>
            <person name="Hernandez B."/>
            <person name="Skinner E."/>
            <person name="Javaid M."/>
            <person name="Lee S."/>
            <person name="Li M."/>
            <person name="Ming W."/>
            <person name="Munidasa M."/>
            <person name="Muniz J."/>
            <person name="Nguyen L."/>
            <person name="Hughes D."/>
            <person name="Osuji N."/>
            <person name="Pu L.-L."/>
            <person name="Puazo M."/>
            <person name="Qu C."/>
            <person name="Quiroz J."/>
            <person name="Raj R."/>
            <person name="Weissenberger G."/>
            <person name="Xin Y."/>
            <person name="Zou X."/>
            <person name="Han Y."/>
            <person name="Worley K."/>
            <person name="Muzny D."/>
            <person name="Gibbs R."/>
        </authorList>
    </citation>
    <scope>NUCLEOTIDE SEQUENCE</scope>
    <source>
        <strain evidence="9">Sampled in the wild</strain>
    </source>
</reference>
<comment type="cofactor">
    <cofactor evidence="1">
        <name>pyridoxal 5'-phosphate</name>
        <dbReference type="ChEBI" id="CHEBI:597326"/>
    </cofactor>
</comment>
<comment type="caution">
    <text evidence="9">The sequence shown here is derived from an EMBL/GenBank/DDBJ whole genome shotgun (WGS) entry which is preliminary data.</text>
</comment>
<dbReference type="GO" id="GO:0005739">
    <property type="term" value="C:mitochondrion"/>
    <property type="evidence" value="ECO:0007669"/>
    <property type="project" value="TreeGrafter"/>
</dbReference>
<sequence>MVGLMRIRRLFAQRKFYCSALFNPSRQVRWMTTKLNSTFKFSDLEVQLATPEQLKPKPDELIFGKHFTDHMIQIVHAKSKGGWQVPRIVPFQNISLHPAAKVLHYAFELFEGMKAYRGVDGRIRLFRPHQNMNRMNYSAVSSVLPTFDGDELVKCISRLVEIDQEWVPHSESSSLYIRPTLIGTDPTLGVGPTDSSLLFVVLCPVGPYFASGFKPVSLLADPKYTRAWPGGCGDSKMGSNYAPTIRVQ</sequence>
<dbReference type="PANTHER" id="PTHR11825">
    <property type="entry name" value="SUBGROUP IIII AMINOTRANSFERASE"/>
    <property type="match status" value="1"/>
</dbReference>
<keyword evidence="6" id="KW-0808">Transferase</keyword>
<keyword evidence="4" id="KW-0032">Aminotransferase</keyword>
<dbReference type="Gene3D" id="3.20.10.10">
    <property type="entry name" value="D-amino Acid Aminotransferase, subunit A, domain 2"/>
    <property type="match status" value="1"/>
</dbReference>
<feature type="non-terminal residue" evidence="9">
    <location>
        <position position="1"/>
    </location>
</feature>
<dbReference type="FunFam" id="3.30.470.10:FF:000002">
    <property type="entry name" value="Branched-chain-amino-acid aminotransferase"/>
    <property type="match status" value="1"/>
</dbReference>
<comment type="similarity">
    <text evidence="2">Belongs to the class-IV pyridoxal-phosphate-dependent aminotransferase family.</text>
</comment>
<dbReference type="GO" id="GO:0009099">
    <property type="term" value="P:L-valine biosynthetic process"/>
    <property type="evidence" value="ECO:0007669"/>
    <property type="project" value="TreeGrafter"/>
</dbReference>
<evidence type="ECO:0000256" key="6">
    <source>
        <dbReference type="ARBA" id="ARBA00022679"/>
    </source>
</evidence>
<dbReference type="AlphaFoldDB" id="A0A8K0JW86"/>
<evidence type="ECO:0000256" key="2">
    <source>
        <dbReference type="ARBA" id="ARBA00009320"/>
    </source>
</evidence>
<dbReference type="SUPFAM" id="SSF56752">
    <property type="entry name" value="D-aminoacid aminotransferase-like PLP-dependent enzymes"/>
    <property type="match status" value="1"/>
</dbReference>
<dbReference type="PANTHER" id="PTHR11825:SF44">
    <property type="entry name" value="BRANCHED-CHAIN-AMINO-ACID AMINOTRANSFERASE"/>
    <property type="match status" value="1"/>
</dbReference>
<dbReference type="EMBL" id="KZ308165">
    <property type="protein sequence ID" value="KAG8223538.1"/>
    <property type="molecule type" value="Genomic_DNA"/>
</dbReference>